<evidence type="ECO:0000313" key="1">
    <source>
        <dbReference type="EMBL" id="SHO51518.1"/>
    </source>
</evidence>
<sequence>MNRGSNEKRCIEDSAPLKNTLQRLWKVRAPRSFERDCERILLRGRFLRISEKDPCKSVIFSYQEIIKA</sequence>
<dbReference type="EMBL" id="FRFE01000026">
    <property type="protein sequence ID" value="SHO51518.1"/>
    <property type="molecule type" value="Genomic_DNA"/>
</dbReference>
<dbReference type="Proteomes" id="UP000184603">
    <property type="component" value="Unassembled WGS sequence"/>
</dbReference>
<dbReference type="STRING" id="1121416.SAMN02745220_04043"/>
<name>A0A1M7YG76_9BACT</name>
<proteinExistence type="predicted"/>
<evidence type="ECO:0000313" key="2">
    <source>
        <dbReference type="Proteomes" id="UP000184603"/>
    </source>
</evidence>
<accession>A0A1M7YG76</accession>
<protein>
    <submittedName>
        <fullName evidence="1">Uncharacterized protein</fullName>
    </submittedName>
</protein>
<gene>
    <name evidence="1" type="ORF">SAMN02745220_04043</name>
</gene>
<keyword evidence="2" id="KW-1185">Reference proteome</keyword>
<reference evidence="1 2" key="1">
    <citation type="submission" date="2016-12" db="EMBL/GenBank/DDBJ databases">
        <authorList>
            <person name="Song W.-J."/>
            <person name="Kurnit D.M."/>
        </authorList>
    </citation>
    <scope>NUCLEOTIDE SEQUENCE [LARGE SCALE GENOMIC DNA]</scope>
    <source>
        <strain evidence="1 2">DSM 18488</strain>
    </source>
</reference>
<dbReference type="AlphaFoldDB" id="A0A1M7YG76"/>
<organism evidence="1 2">
    <name type="scientific">Desulfopila aestuarii DSM 18488</name>
    <dbReference type="NCBI Taxonomy" id="1121416"/>
    <lineage>
        <taxon>Bacteria</taxon>
        <taxon>Pseudomonadati</taxon>
        <taxon>Thermodesulfobacteriota</taxon>
        <taxon>Desulfobulbia</taxon>
        <taxon>Desulfobulbales</taxon>
        <taxon>Desulfocapsaceae</taxon>
        <taxon>Desulfopila</taxon>
    </lineage>
</organism>